<evidence type="ECO:0000313" key="3">
    <source>
        <dbReference type="Proteomes" id="UP000001072"/>
    </source>
</evidence>
<evidence type="ECO:0000313" key="2">
    <source>
        <dbReference type="EMBL" id="EGG12501.1"/>
    </source>
</evidence>
<dbReference type="HOGENOM" id="CLU_1855699_0_0_1"/>
<gene>
    <name evidence="2" type="ORF">MELLADRAFT_58884</name>
</gene>
<feature type="compositionally biased region" description="Polar residues" evidence="1">
    <location>
        <begin position="58"/>
        <end position="72"/>
    </location>
</feature>
<dbReference type="AlphaFoldDB" id="F4R6A0"/>
<sequence>MAIPTHAIDNQKHLLKGAGRTPLPWNGPSSTSNYLPSTNPSFGAGNKFVPTQKRPMEQNFQPNWGSNPNVPGSKQKAYLEEIEDNYPQEFQKTTVPTARTSKQNLDSSTASGPKKESSSRMFDPPPPIITDITDDPLQ</sequence>
<feature type="compositionally biased region" description="Polar residues" evidence="1">
    <location>
        <begin position="27"/>
        <end position="41"/>
    </location>
</feature>
<organism evidence="3">
    <name type="scientific">Melampsora larici-populina (strain 98AG31 / pathotype 3-4-7)</name>
    <name type="common">Poplar leaf rust fungus</name>
    <dbReference type="NCBI Taxonomy" id="747676"/>
    <lineage>
        <taxon>Eukaryota</taxon>
        <taxon>Fungi</taxon>
        <taxon>Dikarya</taxon>
        <taxon>Basidiomycota</taxon>
        <taxon>Pucciniomycotina</taxon>
        <taxon>Pucciniomycetes</taxon>
        <taxon>Pucciniales</taxon>
        <taxon>Melampsoraceae</taxon>
        <taxon>Melampsora</taxon>
    </lineage>
</organism>
<feature type="compositionally biased region" description="Polar residues" evidence="1">
    <location>
        <begin position="88"/>
        <end position="111"/>
    </location>
</feature>
<proteinExistence type="predicted"/>
<dbReference type="RefSeq" id="XP_007404876.1">
    <property type="nucleotide sequence ID" value="XM_007404814.1"/>
</dbReference>
<protein>
    <submittedName>
        <fullName evidence="2">Uncharacterized protein</fullName>
    </submittedName>
</protein>
<dbReference type="Proteomes" id="UP000001072">
    <property type="component" value="Unassembled WGS sequence"/>
</dbReference>
<name>F4R6A0_MELLP</name>
<dbReference type="KEGG" id="mlr:MELLADRAFT_58884"/>
<dbReference type="EMBL" id="GL883091">
    <property type="protein sequence ID" value="EGG12501.1"/>
    <property type="molecule type" value="Genomic_DNA"/>
</dbReference>
<dbReference type="OrthoDB" id="2514256at2759"/>
<evidence type="ECO:0000256" key="1">
    <source>
        <dbReference type="SAM" id="MobiDB-lite"/>
    </source>
</evidence>
<dbReference type="InParanoid" id="F4R6A0"/>
<reference evidence="3" key="1">
    <citation type="journal article" date="2011" name="Proc. Natl. Acad. Sci. U.S.A.">
        <title>Obligate biotrophy features unraveled by the genomic analysis of rust fungi.</title>
        <authorList>
            <person name="Duplessis S."/>
            <person name="Cuomo C.A."/>
            <person name="Lin Y.-C."/>
            <person name="Aerts A."/>
            <person name="Tisserant E."/>
            <person name="Veneault-Fourrey C."/>
            <person name="Joly D.L."/>
            <person name="Hacquard S."/>
            <person name="Amselem J."/>
            <person name="Cantarel B.L."/>
            <person name="Chiu R."/>
            <person name="Coutinho P.M."/>
            <person name="Feau N."/>
            <person name="Field M."/>
            <person name="Frey P."/>
            <person name="Gelhaye E."/>
            <person name="Goldberg J."/>
            <person name="Grabherr M.G."/>
            <person name="Kodira C.D."/>
            <person name="Kohler A."/>
            <person name="Kuees U."/>
            <person name="Lindquist E.A."/>
            <person name="Lucas S.M."/>
            <person name="Mago R."/>
            <person name="Mauceli E."/>
            <person name="Morin E."/>
            <person name="Murat C."/>
            <person name="Pangilinan J.L."/>
            <person name="Park R."/>
            <person name="Pearson M."/>
            <person name="Quesneville H."/>
            <person name="Rouhier N."/>
            <person name="Sakthikumar S."/>
            <person name="Salamov A.A."/>
            <person name="Schmutz J."/>
            <person name="Selles B."/>
            <person name="Shapiro H."/>
            <person name="Tanguay P."/>
            <person name="Tuskan G.A."/>
            <person name="Henrissat B."/>
            <person name="Van de Peer Y."/>
            <person name="Rouze P."/>
            <person name="Ellis J.G."/>
            <person name="Dodds P.N."/>
            <person name="Schein J.E."/>
            <person name="Zhong S."/>
            <person name="Hamelin R.C."/>
            <person name="Grigoriev I.V."/>
            <person name="Szabo L.J."/>
            <person name="Martin F."/>
        </authorList>
    </citation>
    <scope>NUCLEOTIDE SEQUENCE [LARGE SCALE GENOMIC DNA]</scope>
    <source>
        <strain evidence="3">98AG31 / pathotype 3-4-7</strain>
    </source>
</reference>
<feature type="region of interest" description="Disordered" evidence="1">
    <location>
        <begin position="1"/>
        <end position="138"/>
    </location>
</feature>
<dbReference type="GeneID" id="18929248"/>
<accession>F4R6A0</accession>
<keyword evidence="3" id="KW-1185">Reference proteome</keyword>
<dbReference type="VEuPathDB" id="FungiDB:MELLADRAFT_58884"/>